<evidence type="ECO:0000313" key="1">
    <source>
        <dbReference type="EMBL" id="KAI0054786.1"/>
    </source>
</evidence>
<accession>A0ACB8SGF8</accession>
<evidence type="ECO:0000313" key="2">
    <source>
        <dbReference type="Proteomes" id="UP000814140"/>
    </source>
</evidence>
<reference evidence="1" key="2">
    <citation type="journal article" date="2022" name="New Phytol.">
        <title>Evolutionary transition to the ectomycorrhizal habit in the genomes of a hyperdiverse lineage of mushroom-forming fungi.</title>
        <authorList>
            <person name="Looney B."/>
            <person name="Miyauchi S."/>
            <person name="Morin E."/>
            <person name="Drula E."/>
            <person name="Courty P.E."/>
            <person name="Kohler A."/>
            <person name="Kuo A."/>
            <person name="LaButti K."/>
            <person name="Pangilinan J."/>
            <person name="Lipzen A."/>
            <person name="Riley R."/>
            <person name="Andreopoulos W."/>
            <person name="He G."/>
            <person name="Johnson J."/>
            <person name="Nolan M."/>
            <person name="Tritt A."/>
            <person name="Barry K.W."/>
            <person name="Grigoriev I.V."/>
            <person name="Nagy L.G."/>
            <person name="Hibbett D."/>
            <person name="Henrissat B."/>
            <person name="Matheny P.B."/>
            <person name="Labbe J."/>
            <person name="Martin F.M."/>
        </authorList>
    </citation>
    <scope>NUCLEOTIDE SEQUENCE</scope>
    <source>
        <strain evidence="1">HHB10654</strain>
    </source>
</reference>
<organism evidence="1 2">
    <name type="scientific">Artomyces pyxidatus</name>
    <dbReference type="NCBI Taxonomy" id="48021"/>
    <lineage>
        <taxon>Eukaryota</taxon>
        <taxon>Fungi</taxon>
        <taxon>Dikarya</taxon>
        <taxon>Basidiomycota</taxon>
        <taxon>Agaricomycotina</taxon>
        <taxon>Agaricomycetes</taxon>
        <taxon>Russulales</taxon>
        <taxon>Auriscalpiaceae</taxon>
        <taxon>Artomyces</taxon>
    </lineage>
</organism>
<reference evidence="1" key="1">
    <citation type="submission" date="2021-03" db="EMBL/GenBank/DDBJ databases">
        <authorList>
            <consortium name="DOE Joint Genome Institute"/>
            <person name="Ahrendt S."/>
            <person name="Looney B.P."/>
            <person name="Miyauchi S."/>
            <person name="Morin E."/>
            <person name="Drula E."/>
            <person name="Courty P.E."/>
            <person name="Chicoki N."/>
            <person name="Fauchery L."/>
            <person name="Kohler A."/>
            <person name="Kuo A."/>
            <person name="Labutti K."/>
            <person name="Pangilinan J."/>
            <person name="Lipzen A."/>
            <person name="Riley R."/>
            <person name="Andreopoulos W."/>
            <person name="He G."/>
            <person name="Johnson J."/>
            <person name="Barry K.W."/>
            <person name="Grigoriev I.V."/>
            <person name="Nagy L."/>
            <person name="Hibbett D."/>
            <person name="Henrissat B."/>
            <person name="Matheny P.B."/>
            <person name="Labbe J."/>
            <person name="Martin F."/>
        </authorList>
    </citation>
    <scope>NUCLEOTIDE SEQUENCE</scope>
    <source>
        <strain evidence="1">HHB10654</strain>
    </source>
</reference>
<dbReference type="Proteomes" id="UP000814140">
    <property type="component" value="Unassembled WGS sequence"/>
</dbReference>
<gene>
    <name evidence="1" type="ORF">BV25DRAFT_1922379</name>
</gene>
<proteinExistence type="predicted"/>
<keyword evidence="2" id="KW-1185">Reference proteome</keyword>
<sequence>MQIAVPILSKASIKASYKGGSSSSKVSCAFTTVEPGWRAFQTARRSSGSGHDRDTLLIALSEMGRYMDDRDLHVGPQWAHWSFERRAWDRPLEMGALIWVVPGQTNVPTRRLFFGMQADGDDDAGDHTGDDNDLAATPAVASVRSRAKHSSLASAVLGS</sequence>
<comment type="caution">
    <text evidence="1">The sequence shown here is derived from an EMBL/GenBank/DDBJ whole genome shotgun (WGS) entry which is preliminary data.</text>
</comment>
<dbReference type="EMBL" id="MU277347">
    <property type="protein sequence ID" value="KAI0054786.1"/>
    <property type="molecule type" value="Genomic_DNA"/>
</dbReference>
<protein>
    <submittedName>
        <fullName evidence="1">Uncharacterized protein</fullName>
    </submittedName>
</protein>
<name>A0ACB8SGF8_9AGAM</name>